<feature type="non-terminal residue" evidence="1">
    <location>
        <position position="1"/>
    </location>
</feature>
<comment type="caution">
    <text evidence="1">The sequence shown here is derived from an EMBL/GenBank/DDBJ whole genome shotgun (WGS) entry which is preliminary data.</text>
</comment>
<evidence type="ECO:0000313" key="2">
    <source>
        <dbReference type="Proteomes" id="UP001140066"/>
    </source>
</evidence>
<protein>
    <submittedName>
        <fullName evidence="1">Uncharacterized protein</fullName>
    </submittedName>
</protein>
<proteinExistence type="predicted"/>
<gene>
    <name evidence="1" type="ORF">GGI18_004596</name>
</gene>
<name>A0ACC1K6K5_9FUNG</name>
<sequence length="409" mass="43602">LTNPDSTTSYISLYLLAAIYGMQALIFILKRQWQHIGWMIVYLLAIPFFTFLLPVYSFWHFDDFSWGNTRMVVGDSGRKHVFVVDNEKFDTSTIPVRKWSDYEQELMWESGGTPSQFGSEGGASRLGAGMSAARPGSAVGNYPRSMSGAMHAGGYATSNTASVYMDNGFGYNSNSAANMMIRPLGNNAMPPTMSGRATPVMGSPPHAYSGETFDVMNYAVGGSPTPQTDYAAATFGMPMAPLMPPAYDPRTSQMMVSQGTPPLGMLMPQRAASPAVAGGLPEYFSQGNGAMMYNGGGQHQSMYSVGGGALGPMQQQQPAPLASLSDSALQFPGVASTIARSQGGPAVSDEAIASQIAHIISTANLMTTSKKVVREQLARDLGLTPEDTRARHAFINACISSELAKRTGS</sequence>
<keyword evidence="2" id="KW-1185">Reference proteome</keyword>
<organism evidence="1 2">
    <name type="scientific">Coemansia linderi</name>
    <dbReference type="NCBI Taxonomy" id="2663919"/>
    <lineage>
        <taxon>Eukaryota</taxon>
        <taxon>Fungi</taxon>
        <taxon>Fungi incertae sedis</taxon>
        <taxon>Zoopagomycota</taxon>
        <taxon>Kickxellomycotina</taxon>
        <taxon>Kickxellomycetes</taxon>
        <taxon>Kickxellales</taxon>
        <taxon>Kickxellaceae</taxon>
        <taxon>Coemansia</taxon>
    </lineage>
</organism>
<accession>A0ACC1K6K5</accession>
<dbReference type="Proteomes" id="UP001140066">
    <property type="component" value="Unassembled WGS sequence"/>
</dbReference>
<dbReference type="EMBL" id="JANBUK010002183">
    <property type="protein sequence ID" value="KAJ2774286.1"/>
    <property type="molecule type" value="Genomic_DNA"/>
</dbReference>
<reference evidence="1" key="1">
    <citation type="submission" date="2022-07" db="EMBL/GenBank/DDBJ databases">
        <title>Phylogenomic reconstructions and comparative analyses of Kickxellomycotina fungi.</title>
        <authorList>
            <person name="Reynolds N.K."/>
            <person name="Stajich J.E."/>
            <person name="Barry K."/>
            <person name="Grigoriev I.V."/>
            <person name="Crous P."/>
            <person name="Smith M.E."/>
        </authorList>
    </citation>
    <scope>NUCLEOTIDE SEQUENCE</scope>
    <source>
        <strain evidence="1">BCRC 34191</strain>
    </source>
</reference>
<evidence type="ECO:0000313" key="1">
    <source>
        <dbReference type="EMBL" id="KAJ2774286.1"/>
    </source>
</evidence>